<keyword evidence="2" id="KW-1185">Reference proteome</keyword>
<gene>
    <name evidence="1" type="ORF">TrCOL_g9424</name>
</gene>
<evidence type="ECO:0000313" key="2">
    <source>
        <dbReference type="Proteomes" id="UP001165065"/>
    </source>
</evidence>
<sequence>MDTSIASVVTVCEAFEQCDFPKFWSLYTTLPTNVTDIKGLTTRLRSRIHQILSLSYRSCPTPIYTSLMGTSTSSEFIGDGSKVEGGEVVFDGNEFNQVKKKEYGDTINIESLKRVLNY</sequence>
<evidence type="ECO:0000313" key="1">
    <source>
        <dbReference type="EMBL" id="GMI47447.1"/>
    </source>
</evidence>
<proteinExistence type="predicted"/>
<dbReference type="OrthoDB" id="337745at2759"/>
<dbReference type="Proteomes" id="UP001165065">
    <property type="component" value="Unassembled WGS sequence"/>
</dbReference>
<dbReference type="AlphaFoldDB" id="A0A9W7GP40"/>
<name>A0A9W7GP40_9STRA</name>
<comment type="caution">
    <text evidence="1">The sequence shown here is derived from an EMBL/GenBank/DDBJ whole genome shotgun (WGS) entry which is preliminary data.</text>
</comment>
<protein>
    <submittedName>
        <fullName evidence="1">Uncharacterized protein</fullName>
    </submittedName>
</protein>
<organism evidence="1 2">
    <name type="scientific">Triparma columacea</name>
    <dbReference type="NCBI Taxonomy" id="722753"/>
    <lineage>
        <taxon>Eukaryota</taxon>
        <taxon>Sar</taxon>
        <taxon>Stramenopiles</taxon>
        <taxon>Ochrophyta</taxon>
        <taxon>Bolidophyceae</taxon>
        <taxon>Parmales</taxon>
        <taxon>Triparmaceae</taxon>
        <taxon>Triparma</taxon>
    </lineage>
</organism>
<accession>A0A9W7GP40</accession>
<reference evidence="2" key="1">
    <citation type="journal article" date="2023" name="Commun. Biol.">
        <title>Genome analysis of Parmales, the sister group of diatoms, reveals the evolutionary specialization of diatoms from phago-mixotrophs to photoautotrophs.</title>
        <authorList>
            <person name="Ban H."/>
            <person name="Sato S."/>
            <person name="Yoshikawa S."/>
            <person name="Yamada K."/>
            <person name="Nakamura Y."/>
            <person name="Ichinomiya M."/>
            <person name="Sato N."/>
            <person name="Blanc-Mathieu R."/>
            <person name="Endo H."/>
            <person name="Kuwata A."/>
            <person name="Ogata H."/>
        </authorList>
    </citation>
    <scope>NUCLEOTIDE SEQUENCE [LARGE SCALE GENOMIC DNA]</scope>
</reference>
<dbReference type="EMBL" id="BRYA01000344">
    <property type="protein sequence ID" value="GMI47447.1"/>
    <property type="molecule type" value="Genomic_DNA"/>
</dbReference>